<protein>
    <submittedName>
        <fullName evidence="1">Uncharacterized protein</fullName>
    </submittedName>
</protein>
<proteinExistence type="predicted"/>
<dbReference type="EMBL" id="CP016634">
    <property type="protein sequence ID" value="ANY86469.1"/>
    <property type="molecule type" value="Genomic_DNA"/>
</dbReference>
<accession>A0A1B2F2F6</accession>
<evidence type="ECO:0000313" key="1">
    <source>
        <dbReference type="EMBL" id="ANY86469.1"/>
    </source>
</evidence>
<gene>
    <name evidence="1" type="ORF">IEC33019_0892</name>
</gene>
<sequence length="127" mass="13818">MNSSITPRMLAHGVMLSILAGFFLAGCAHDPDIRMGHDNSSGYTGKNPSAYLSCVKSELPRSAKTYTQENQGALALYVDSTDPNLATGLVEVKDSGQQHQYLAYQRDAWYDQGRLLDAALMCSRASL</sequence>
<name>A0A1B2F2F6_PSEPU</name>
<dbReference type="RefSeq" id="WP_070092637.1">
    <property type="nucleotide sequence ID" value="NZ_CP016634.1"/>
</dbReference>
<reference evidence="1" key="1">
    <citation type="submission" date="2016-07" db="EMBL/GenBank/DDBJ databases">
        <title>New class B carbapenemase carried by novel plasmid in Pseudomonas putida enviromental strain in eastern Amazonia.</title>
        <authorList>
            <person name="Souza C.O."/>
            <person name="Lima K.V."/>
            <person name="Brasiliense D.M."/>
            <person name="Perez-Chaparro P.J."/>
            <person name="Mamizuka E.M."/>
            <person name="Lima M.O."/>
            <person name="Lima L.N."/>
            <person name="McCulloch J.A."/>
        </authorList>
    </citation>
    <scope>NUCLEOTIDE SEQUENCE [LARGE SCALE GENOMIC DNA]</scope>
    <source>
        <strain evidence="1">IEC33019</strain>
    </source>
</reference>
<organism evidence="1">
    <name type="scientific">Pseudomonas putida</name>
    <name type="common">Arthrobacter siderocapsulatus</name>
    <dbReference type="NCBI Taxonomy" id="303"/>
    <lineage>
        <taxon>Bacteria</taxon>
        <taxon>Pseudomonadati</taxon>
        <taxon>Pseudomonadota</taxon>
        <taxon>Gammaproteobacteria</taxon>
        <taxon>Pseudomonadales</taxon>
        <taxon>Pseudomonadaceae</taxon>
        <taxon>Pseudomonas</taxon>
    </lineage>
</organism>
<dbReference type="AlphaFoldDB" id="A0A1B2F2F6"/>